<keyword evidence="1" id="KW-0472">Membrane</keyword>
<organism evidence="3 4">
    <name type="scientific">Artemisia annua</name>
    <name type="common">Sweet wormwood</name>
    <dbReference type="NCBI Taxonomy" id="35608"/>
    <lineage>
        <taxon>Eukaryota</taxon>
        <taxon>Viridiplantae</taxon>
        <taxon>Streptophyta</taxon>
        <taxon>Embryophyta</taxon>
        <taxon>Tracheophyta</taxon>
        <taxon>Spermatophyta</taxon>
        <taxon>Magnoliopsida</taxon>
        <taxon>eudicotyledons</taxon>
        <taxon>Gunneridae</taxon>
        <taxon>Pentapetalae</taxon>
        <taxon>asterids</taxon>
        <taxon>campanulids</taxon>
        <taxon>Asterales</taxon>
        <taxon>Asteraceae</taxon>
        <taxon>Asteroideae</taxon>
        <taxon>Anthemideae</taxon>
        <taxon>Artemisiinae</taxon>
        <taxon>Artemisia</taxon>
    </lineage>
</organism>
<evidence type="ECO:0000313" key="4">
    <source>
        <dbReference type="Proteomes" id="UP000245207"/>
    </source>
</evidence>
<sequence>MQHFKDFEAAYEEFRVAIPSRLNGAQNYAKISERKNQDQNYIEKGLCNRVSEAYKCHEYVYWFLLNGLIGFLLIGFFLYLTYFDPYSFEEDQIYKIPLKTKEYGIQFYVKSGFDHKYPVGSSQRAELENNVITEYIEIERHECSLDLWWHSQDPTLTTPDCDKLKRMGIPLEG</sequence>
<evidence type="ECO:0000259" key="2">
    <source>
        <dbReference type="Pfam" id="PF09320"/>
    </source>
</evidence>
<evidence type="ECO:0000313" key="3">
    <source>
        <dbReference type="EMBL" id="PWA50126.1"/>
    </source>
</evidence>
<comment type="caution">
    <text evidence="3">The sequence shown here is derived from an EMBL/GenBank/DDBJ whole genome shotgun (WGS) entry which is preliminary data.</text>
</comment>
<dbReference type="AlphaFoldDB" id="A0A2U1LM95"/>
<gene>
    <name evidence="3" type="ORF">CTI12_AA472750</name>
</gene>
<dbReference type="EMBL" id="PKPP01008660">
    <property type="protein sequence ID" value="PWA50126.1"/>
    <property type="molecule type" value="Genomic_DNA"/>
</dbReference>
<dbReference type="InterPro" id="IPR015399">
    <property type="entry name" value="DUF1977_DnaJ-like"/>
</dbReference>
<keyword evidence="4" id="KW-1185">Reference proteome</keyword>
<name>A0A2U1LM95_ARTAN</name>
<dbReference type="STRING" id="35608.A0A2U1LM95"/>
<keyword evidence="1" id="KW-1133">Transmembrane helix</keyword>
<dbReference type="Proteomes" id="UP000245207">
    <property type="component" value="Unassembled WGS sequence"/>
</dbReference>
<dbReference type="OrthoDB" id="10250354at2759"/>
<feature type="transmembrane region" description="Helical" evidence="1">
    <location>
        <begin position="59"/>
        <end position="80"/>
    </location>
</feature>
<proteinExistence type="predicted"/>
<protein>
    <submittedName>
        <fullName evidence="3">Chaperone protein dnaJ 49</fullName>
    </submittedName>
</protein>
<reference evidence="3 4" key="1">
    <citation type="journal article" date="2018" name="Mol. Plant">
        <title>The genome of Artemisia annua provides insight into the evolution of Asteraceae family and artemisinin biosynthesis.</title>
        <authorList>
            <person name="Shen Q."/>
            <person name="Zhang L."/>
            <person name="Liao Z."/>
            <person name="Wang S."/>
            <person name="Yan T."/>
            <person name="Shi P."/>
            <person name="Liu M."/>
            <person name="Fu X."/>
            <person name="Pan Q."/>
            <person name="Wang Y."/>
            <person name="Lv Z."/>
            <person name="Lu X."/>
            <person name="Zhang F."/>
            <person name="Jiang W."/>
            <person name="Ma Y."/>
            <person name="Chen M."/>
            <person name="Hao X."/>
            <person name="Li L."/>
            <person name="Tang Y."/>
            <person name="Lv G."/>
            <person name="Zhou Y."/>
            <person name="Sun X."/>
            <person name="Brodelius P.E."/>
            <person name="Rose J.K.C."/>
            <person name="Tang K."/>
        </authorList>
    </citation>
    <scope>NUCLEOTIDE SEQUENCE [LARGE SCALE GENOMIC DNA]</scope>
    <source>
        <strain evidence="4">cv. Huhao1</strain>
        <tissue evidence="3">Leaf</tissue>
    </source>
</reference>
<evidence type="ECO:0000256" key="1">
    <source>
        <dbReference type="SAM" id="Phobius"/>
    </source>
</evidence>
<dbReference type="Pfam" id="PF09320">
    <property type="entry name" value="DUF1977"/>
    <property type="match status" value="1"/>
</dbReference>
<accession>A0A2U1LM95</accession>
<feature type="domain" description="DUF1977" evidence="2">
    <location>
        <begin position="85"/>
        <end position="144"/>
    </location>
</feature>
<keyword evidence="1" id="KW-0812">Transmembrane</keyword>